<dbReference type="GO" id="GO:0009279">
    <property type="term" value="C:cell outer membrane"/>
    <property type="evidence" value="ECO:0007669"/>
    <property type="project" value="UniProtKB-SubCell"/>
</dbReference>
<dbReference type="Pfam" id="PF14322">
    <property type="entry name" value="SusD-like_3"/>
    <property type="match status" value="1"/>
</dbReference>
<feature type="domain" description="RagB/SusD" evidence="7">
    <location>
        <begin position="272"/>
        <end position="577"/>
    </location>
</feature>
<dbReference type="AlphaFoldDB" id="A0A4Q7MUH7"/>
<name>A0A4Q7MUH7_9BACT</name>
<gene>
    <name evidence="9" type="ORF">EV199_2603</name>
</gene>
<evidence type="ECO:0000256" key="2">
    <source>
        <dbReference type="ARBA" id="ARBA00006275"/>
    </source>
</evidence>
<keyword evidence="5" id="KW-0998">Cell outer membrane</keyword>
<evidence type="ECO:0000313" key="9">
    <source>
        <dbReference type="EMBL" id="RZS70710.1"/>
    </source>
</evidence>
<feature type="compositionally biased region" description="Basic and acidic residues" evidence="6">
    <location>
        <begin position="573"/>
        <end position="583"/>
    </location>
</feature>
<evidence type="ECO:0000259" key="8">
    <source>
        <dbReference type="Pfam" id="PF14322"/>
    </source>
</evidence>
<dbReference type="InterPro" id="IPR033985">
    <property type="entry name" value="SusD-like_N"/>
</dbReference>
<dbReference type="OrthoDB" id="5694214at2"/>
<accession>A0A4Q7MUH7</accession>
<dbReference type="RefSeq" id="WP_130541182.1">
    <property type="nucleotide sequence ID" value="NZ_CP042431.1"/>
</dbReference>
<dbReference type="Pfam" id="PF07980">
    <property type="entry name" value="SusD_RagB"/>
    <property type="match status" value="1"/>
</dbReference>
<evidence type="ECO:0000256" key="5">
    <source>
        <dbReference type="ARBA" id="ARBA00023237"/>
    </source>
</evidence>
<dbReference type="EMBL" id="SGXA01000002">
    <property type="protein sequence ID" value="RZS70710.1"/>
    <property type="molecule type" value="Genomic_DNA"/>
</dbReference>
<dbReference type="InterPro" id="IPR011990">
    <property type="entry name" value="TPR-like_helical_dom_sf"/>
</dbReference>
<comment type="subcellular location">
    <subcellularLocation>
        <location evidence="1">Cell outer membrane</location>
    </subcellularLocation>
</comment>
<comment type="caution">
    <text evidence="9">The sequence shown here is derived from an EMBL/GenBank/DDBJ whole genome shotgun (WGS) entry which is preliminary data.</text>
</comment>
<keyword evidence="4" id="KW-0472">Membrane</keyword>
<reference evidence="9 10" key="1">
    <citation type="submission" date="2019-02" db="EMBL/GenBank/DDBJ databases">
        <title>Genomic Encyclopedia of Type Strains, Phase IV (KMG-IV): sequencing the most valuable type-strain genomes for metagenomic binning, comparative biology and taxonomic classification.</title>
        <authorList>
            <person name="Goeker M."/>
        </authorList>
    </citation>
    <scope>NUCLEOTIDE SEQUENCE [LARGE SCALE GENOMIC DNA]</scope>
    <source>
        <strain evidence="9 10">DSM 18116</strain>
    </source>
</reference>
<feature type="domain" description="SusD-like N-terminal" evidence="8">
    <location>
        <begin position="83"/>
        <end position="214"/>
    </location>
</feature>
<dbReference type="Proteomes" id="UP000293874">
    <property type="component" value="Unassembled WGS sequence"/>
</dbReference>
<dbReference type="Gene3D" id="1.25.40.390">
    <property type="match status" value="1"/>
</dbReference>
<proteinExistence type="inferred from homology"/>
<sequence>MKKMIGIVLASSMLMGTACKKYLTEDVVSSVSYQLYTTEKGIEGALVSAYNTLRQGVTSERKLTLSDAGTDLFTLGSDGNAAFNQYLATLSSLEGKLTDFWDYHYKGISECNVIMTYLPKVPIADARKAVIEGEAKFLRALYYFDLVQQYGNIPLVLESFDKVKTDFKRAPVKDVYEAIIADLKFAFENLPATATAQGRCNKAAAAHLLSKVYLTRGSAVSPEQRNIRGTQTTDLDDAITYAGKIVNKELGTFSLVADFAKLWDINNQVNSEVIFAVQFTTTQLNNGSGNQQHLYHVPQYDAINTRILARSIEYGRPYRRVRPTPFVYDGLFGATRKYDSRFVKSFVWGYIANKAATGIVTTAGNTINVAVGDTALYFSPIIYATPAALADAVQEHKRFALFYPQNTYAPVTMNNIFPGLRKWLDPTRPTTNETNGSRDWVIFRYAETLLILAEAYGRKGEFDKAVPLINQVRERAAYKENEAKTIQYWTFEGGSYADRTKSTVVDMRITESDINTDFVDFMLDERGRELLGELSRWEDLVRCEKLKERVEKYNPDAQNIRDYHNLRPIPQTHIDRLDPRGPIEEEQNIGYY</sequence>
<evidence type="ECO:0000256" key="4">
    <source>
        <dbReference type="ARBA" id="ARBA00023136"/>
    </source>
</evidence>
<organism evidence="9 10">
    <name type="scientific">Pseudobacter ginsenosidimutans</name>
    <dbReference type="NCBI Taxonomy" id="661488"/>
    <lineage>
        <taxon>Bacteria</taxon>
        <taxon>Pseudomonadati</taxon>
        <taxon>Bacteroidota</taxon>
        <taxon>Chitinophagia</taxon>
        <taxon>Chitinophagales</taxon>
        <taxon>Chitinophagaceae</taxon>
        <taxon>Pseudobacter</taxon>
    </lineage>
</organism>
<evidence type="ECO:0000313" key="10">
    <source>
        <dbReference type="Proteomes" id="UP000293874"/>
    </source>
</evidence>
<evidence type="ECO:0000256" key="1">
    <source>
        <dbReference type="ARBA" id="ARBA00004442"/>
    </source>
</evidence>
<evidence type="ECO:0000259" key="7">
    <source>
        <dbReference type="Pfam" id="PF07980"/>
    </source>
</evidence>
<dbReference type="PROSITE" id="PS51257">
    <property type="entry name" value="PROKAR_LIPOPROTEIN"/>
    <property type="match status" value="1"/>
</dbReference>
<keyword evidence="3" id="KW-0732">Signal</keyword>
<evidence type="ECO:0000256" key="3">
    <source>
        <dbReference type="ARBA" id="ARBA00022729"/>
    </source>
</evidence>
<dbReference type="SUPFAM" id="SSF48452">
    <property type="entry name" value="TPR-like"/>
    <property type="match status" value="1"/>
</dbReference>
<feature type="region of interest" description="Disordered" evidence="6">
    <location>
        <begin position="571"/>
        <end position="592"/>
    </location>
</feature>
<comment type="similarity">
    <text evidence="2">Belongs to the SusD family.</text>
</comment>
<dbReference type="InterPro" id="IPR012944">
    <property type="entry name" value="SusD_RagB_dom"/>
</dbReference>
<protein>
    <submittedName>
        <fullName evidence="9">Putative outer membrane starch-binding protein</fullName>
    </submittedName>
</protein>
<keyword evidence="10" id="KW-1185">Reference proteome</keyword>
<evidence type="ECO:0000256" key="6">
    <source>
        <dbReference type="SAM" id="MobiDB-lite"/>
    </source>
</evidence>